<dbReference type="SUPFAM" id="SSF56655">
    <property type="entry name" value="Carbohydrate phosphatase"/>
    <property type="match status" value="1"/>
</dbReference>
<organism evidence="2 3">
    <name type="scientific">Candidatus Yanofskybacteria bacterium RIFCSPLOWO2_01_FULL_49_25</name>
    <dbReference type="NCBI Taxonomy" id="1802701"/>
    <lineage>
        <taxon>Bacteria</taxon>
        <taxon>Candidatus Yanofskyibacteriota</taxon>
    </lineage>
</organism>
<comment type="caution">
    <text evidence="2">The sequence shown here is derived from an EMBL/GenBank/DDBJ whole genome shotgun (WGS) entry which is preliminary data.</text>
</comment>
<keyword evidence="1" id="KW-0460">Magnesium</keyword>
<dbReference type="Gene3D" id="3.30.540.10">
    <property type="entry name" value="Fructose-1,6-Bisphosphatase, subunit A, domain 1"/>
    <property type="match status" value="1"/>
</dbReference>
<evidence type="ECO:0008006" key="4">
    <source>
        <dbReference type="Google" id="ProtNLM"/>
    </source>
</evidence>
<sequence>MNMKFKNLEKKSPQPELLETVRAAQEGTANILGSMGEGFVFPVHEKVRNLEETPLALRPHSPEHTTRKELLRLSIRGLEEAWRIAIQPHIGTIRTSDIKRRKVGIDFFTEADTRSEGVIKDIFTQRFGDNVRIFGEESGIYLGDLNVRIGLRIDPVDGTESMKFGKPDWGIMVGAYEGTPEHERQICGVVYYPEHNTLAYSVDSAGVFISDVETGETRQIPHVPEQNSFDNVIIQMSEHKDPARRPVFAFVMTELAGKGARIRITSSACTDVLEALLTHGKRAMVIDGDYVRVDFIPYAFLEHLGYRIYEWGGALRQADDPAIADQQLIVVPPGEVGREILEITKRARQL</sequence>
<dbReference type="Pfam" id="PF00459">
    <property type="entry name" value="Inositol_P"/>
    <property type="match status" value="1"/>
</dbReference>
<evidence type="ECO:0000256" key="1">
    <source>
        <dbReference type="PIRSR" id="PIRSR600760-2"/>
    </source>
</evidence>
<keyword evidence="1" id="KW-0479">Metal-binding</keyword>
<dbReference type="InterPro" id="IPR000760">
    <property type="entry name" value="Inositol_monophosphatase-like"/>
</dbReference>
<dbReference type="EMBL" id="MGKP01000001">
    <property type="protein sequence ID" value="OGN29959.1"/>
    <property type="molecule type" value="Genomic_DNA"/>
</dbReference>
<dbReference type="AlphaFoldDB" id="A0A1F8GZR1"/>
<accession>A0A1F8GZR1</accession>
<name>A0A1F8GZR1_9BACT</name>
<feature type="binding site" evidence="1">
    <location>
        <position position="136"/>
    </location>
    <ligand>
        <name>Mg(2+)</name>
        <dbReference type="ChEBI" id="CHEBI:18420"/>
        <label>1</label>
        <note>catalytic</note>
    </ligand>
</feature>
<protein>
    <recommendedName>
        <fullName evidence="4">Inositol monophosphatase</fullName>
    </recommendedName>
</protein>
<feature type="binding site" evidence="1">
    <location>
        <position position="154"/>
    </location>
    <ligand>
        <name>Mg(2+)</name>
        <dbReference type="ChEBI" id="CHEBI:18420"/>
        <label>1</label>
        <note>catalytic</note>
    </ligand>
</feature>
<proteinExistence type="predicted"/>
<dbReference type="STRING" id="1802701.A3A33_01395"/>
<evidence type="ECO:0000313" key="2">
    <source>
        <dbReference type="EMBL" id="OGN29959.1"/>
    </source>
</evidence>
<dbReference type="GO" id="GO:0046872">
    <property type="term" value="F:metal ion binding"/>
    <property type="evidence" value="ECO:0007669"/>
    <property type="project" value="UniProtKB-KW"/>
</dbReference>
<comment type="cofactor">
    <cofactor evidence="1">
        <name>Mg(2+)</name>
        <dbReference type="ChEBI" id="CHEBI:18420"/>
    </cofactor>
</comment>
<evidence type="ECO:0000313" key="3">
    <source>
        <dbReference type="Proteomes" id="UP000179047"/>
    </source>
</evidence>
<dbReference type="Proteomes" id="UP000179047">
    <property type="component" value="Unassembled WGS sequence"/>
</dbReference>
<reference evidence="2 3" key="1">
    <citation type="journal article" date="2016" name="Nat. Commun.">
        <title>Thousands of microbial genomes shed light on interconnected biogeochemical processes in an aquifer system.</title>
        <authorList>
            <person name="Anantharaman K."/>
            <person name="Brown C.T."/>
            <person name="Hug L.A."/>
            <person name="Sharon I."/>
            <person name="Castelle C.J."/>
            <person name="Probst A.J."/>
            <person name="Thomas B.C."/>
            <person name="Singh A."/>
            <person name="Wilkins M.J."/>
            <person name="Karaoz U."/>
            <person name="Brodie E.L."/>
            <person name="Williams K.H."/>
            <person name="Hubbard S.S."/>
            <person name="Banfield J.F."/>
        </authorList>
    </citation>
    <scope>NUCLEOTIDE SEQUENCE [LARGE SCALE GENOMIC DNA]</scope>
</reference>
<feature type="binding site" evidence="1">
    <location>
        <position position="157"/>
    </location>
    <ligand>
        <name>Mg(2+)</name>
        <dbReference type="ChEBI" id="CHEBI:18420"/>
        <label>1</label>
        <note>catalytic</note>
    </ligand>
</feature>
<gene>
    <name evidence="2" type="ORF">A3A33_01395</name>
</gene>